<evidence type="ECO:0000313" key="3">
    <source>
        <dbReference type="Proteomes" id="UP000478052"/>
    </source>
</evidence>
<dbReference type="EMBL" id="VUJU01013711">
    <property type="protein sequence ID" value="KAF0703934.1"/>
    <property type="molecule type" value="Genomic_DNA"/>
</dbReference>
<feature type="domain" description="Mutator-like transposase" evidence="1">
    <location>
        <begin position="58"/>
        <end position="426"/>
    </location>
</feature>
<evidence type="ECO:0000313" key="2">
    <source>
        <dbReference type="EMBL" id="KAF0703934.1"/>
    </source>
</evidence>
<dbReference type="OrthoDB" id="10069847at2759"/>
<evidence type="ECO:0000259" key="1">
    <source>
        <dbReference type="Pfam" id="PF20700"/>
    </source>
</evidence>
<organism evidence="2 3">
    <name type="scientific">Aphis craccivora</name>
    <name type="common">Cowpea aphid</name>
    <dbReference type="NCBI Taxonomy" id="307492"/>
    <lineage>
        <taxon>Eukaryota</taxon>
        <taxon>Metazoa</taxon>
        <taxon>Ecdysozoa</taxon>
        <taxon>Arthropoda</taxon>
        <taxon>Hexapoda</taxon>
        <taxon>Insecta</taxon>
        <taxon>Pterygota</taxon>
        <taxon>Neoptera</taxon>
        <taxon>Paraneoptera</taxon>
        <taxon>Hemiptera</taxon>
        <taxon>Sternorrhyncha</taxon>
        <taxon>Aphidomorpha</taxon>
        <taxon>Aphidoidea</taxon>
        <taxon>Aphididae</taxon>
        <taxon>Aphidini</taxon>
        <taxon>Aphis</taxon>
        <taxon>Aphis</taxon>
    </lineage>
</organism>
<dbReference type="InterPro" id="IPR049012">
    <property type="entry name" value="Mutator_transp_dom"/>
</dbReference>
<reference evidence="2 3" key="1">
    <citation type="submission" date="2019-08" db="EMBL/GenBank/DDBJ databases">
        <title>Whole genome of Aphis craccivora.</title>
        <authorList>
            <person name="Voronova N.V."/>
            <person name="Shulinski R.S."/>
            <person name="Bandarenka Y.V."/>
            <person name="Zhorov D.G."/>
            <person name="Warner D."/>
        </authorList>
    </citation>
    <scope>NUCLEOTIDE SEQUENCE [LARGE SCALE GENOMIC DNA]</scope>
    <source>
        <strain evidence="2">180601</strain>
        <tissue evidence="2">Whole Body</tissue>
    </source>
</reference>
<keyword evidence="3" id="KW-1185">Reference proteome</keyword>
<dbReference type="AlphaFoldDB" id="A0A6G0VP59"/>
<sequence length="501" mass="57041">MFFHIFLKVNSDSICMDFYPLSPEASQHILKPTFSLSTVMSKNDSTLRVQNNDNILSGRRIVNISYIFKSIAAVYHTPFSCSFKDLIFTHEICKGYLSEFYFECSMCNKKEIIYSESPTLNDKLTVNDAVVTATLNTGQGYTPRLHSQLEQFSAILDMPCMSNTKYQKVHEFVANKTEMIAWESIVAAGKEEARLAIENGDINSDGVPLITVVADGAWSKRSYKHNYNALSGVACIVGYRTKQVLFIGVRNKYCSVCMKASSINKKPTEHVCYKNWDSTITAMESDIILEGFRQSMAMHNLIYHKLIGDGDSSVLKKIILANPYALYDIDVKKIECAYHILRNYINRIVEMTTRRKSSRGDVVPGVLRKVLKDKRLKLRCAITDAIKYRTKLDVPLNYKITLLKEDIENGPYHVFGSHDKCASYFCNGPKFGEQNYVSEMEKYGLWQDILAARNLVVHHSDSLIHFVNNNHVEGYNSIVAKYVGGKRINYSLRGKNERQKN</sequence>
<gene>
    <name evidence="2" type="ORF">FWK35_00032120</name>
</gene>
<dbReference type="Proteomes" id="UP000478052">
    <property type="component" value="Unassembled WGS sequence"/>
</dbReference>
<name>A0A6G0VP59_APHCR</name>
<protein>
    <submittedName>
        <fullName evidence="2">YqaJ domain-containing protein</fullName>
    </submittedName>
</protein>
<proteinExistence type="predicted"/>
<comment type="caution">
    <text evidence="2">The sequence shown here is derived from an EMBL/GenBank/DDBJ whole genome shotgun (WGS) entry which is preliminary data.</text>
</comment>
<dbReference type="Pfam" id="PF20700">
    <property type="entry name" value="Mutator"/>
    <property type="match status" value="1"/>
</dbReference>
<accession>A0A6G0VP59</accession>